<feature type="non-terminal residue" evidence="2">
    <location>
        <position position="1"/>
    </location>
</feature>
<name>A0A5B0RJK2_PUCGR</name>
<organism evidence="2 3">
    <name type="scientific">Puccinia graminis f. sp. tritici</name>
    <dbReference type="NCBI Taxonomy" id="56615"/>
    <lineage>
        <taxon>Eukaryota</taxon>
        <taxon>Fungi</taxon>
        <taxon>Dikarya</taxon>
        <taxon>Basidiomycota</taxon>
        <taxon>Pucciniomycotina</taxon>
        <taxon>Pucciniomycetes</taxon>
        <taxon>Pucciniales</taxon>
        <taxon>Pucciniaceae</taxon>
        <taxon>Puccinia</taxon>
    </lineage>
</organism>
<sequence length="188" mass="21210">GSDPDPANPEESGQPADRFRVWYWSLEIRHLVGCYKPPDLGVFDGESPDTPRTGARDEPSPNLWGDQLSQLGAGEGERVYTAQYSWKIAEYLEPLEVNDRVIRGHQRVTELVDLVIGRLMKPIKDARAALQLRSKKSMGQLVWAVRVISLKGQPHPARGLKQKLIQLFGAFCTANVIISDSHIWHYIR</sequence>
<protein>
    <submittedName>
        <fullName evidence="2">Uncharacterized protein</fullName>
    </submittedName>
</protein>
<comment type="caution">
    <text evidence="2">The sequence shown here is derived from an EMBL/GenBank/DDBJ whole genome shotgun (WGS) entry which is preliminary data.</text>
</comment>
<evidence type="ECO:0000313" key="2">
    <source>
        <dbReference type="EMBL" id="KAA1125258.1"/>
    </source>
</evidence>
<dbReference type="EMBL" id="VDEP01000181">
    <property type="protein sequence ID" value="KAA1125258.1"/>
    <property type="molecule type" value="Genomic_DNA"/>
</dbReference>
<evidence type="ECO:0000256" key="1">
    <source>
        <dbReference type="SAM" id="MobiDB-lite"/>
    </source>
</evidence>
<evidence type="ECO:0000313" key="3">
    <source>
        <dbReference type="Proteomes" id="UP000325313"/>
    </source>
</evidence>
<accession>A0A5B0RJK2</accession>
<dbReference type="AlphaFoldDB" id="A0A5B0RJK2"/>
<feature type="region of interest" description="Disordered" evidence="1">
    <location>
        <begin position="42"/>
        <end position="63"/>
    </location>
</feature>
<gene>
    <name evidence="2" type="ORF">PGTUg99_015099</name>
</gene>
<proteinExistence type="predicted"/>
<reference evidence="2 3" key="1">
    <citation type="submission" date="2019-05" db="EMBL/GenBank/DDBJ databases">
        <title>Emergence of the Ug99 lineage of the wheat stem rust pathogen through somatic hybridization.</title>
        <authorList>
            <person name="Li F."/>
            <person name="Upadhyaya N.M."/>
            <person name="Sperschneider J."/>
            <person name="Matny O."/>
            <person name="Nguyen-Phuc H."/>
            <person name="Mago R."/>
            <person name="Raley C."/>
            <person name="Miller M.E."/>
            <person name="Silverstein K.A.T."/>
            <person name="Henningsen E."/>
            <person name="Hirsch C.D."/>
            <person name="Visser B."/>
            <person name="Pretorius Z.A."/>
            <person name="Steffenson B.J."/>
            <person name="Schwessinger B."/>
            <person name="Dodds P.N."/>
            <person name="Figueroa M."/>
        </authorList>
    </citation>
    <scope>NUCLEOTIDE SEQUENCE [LARGE SCALE GENOMIC DNA]</scope>
    <source>
        <strain evidence="2 3">Ug99</strain>
    </source>
</reference>
<dbReference type="Proteomes" id="UP000325313">
    <property type="component" value="Unassembled WGS sequence"/>
</dbReference>